<gene>
    <name evidence="2" type="ORF">RMAR1173_LOCUS5844</name>
</gene>
<organism evidence="2">
    <name type="scientific">Rhizochromulina marina</name>
    <dbReference type="NCBI Taxonomy" id="1034831"/>
    <lineage>
        <taxon>Eukaryota</taxon>
        <taxon>Sar</taxon>
        <taxon>Stramenopiles</taxon>
        <taxon>Ochrophyta</taxon>
        <taxon>Dictyochophyceae</taxon>
        <taxon>Rhizochromulinales</taxon>
        <taxon>Rhizochromulina</taxon>
    </lineage>
</organism>
<accession>A0A7S2W9A4</accession>
<evidence type="ECO:0000313" key="2">
    <source>
        <dbReference type="EMBL" id="CAD9674734.1"/>
    </source>
</evidence>
<dbReference type="EMBL" id="HBHJ01008999">
    <property type="protein sequence ID" value="CAD9674734.1"/>
    <property type="molecule type" value="Transcribed_RNA"/>
</dbReference>
<protein>
    <recommendedName>
        <fullName evidence="3">Peptidase S9 prolyl oligopeptidase catalytic domain-containing protein</fullName>
    </recommendedName>
</protein>
<dbReference type="PANTHER" id="PTHR16138:SF7">
    <property type="entry name" value="PALMITOYL-PROTEIN THIOESTERASE ABHD10, MITOCHONDRIAL"/>
    <property type="match status" value="1"/>
</dbReference>
<sequence length="158" mass="17538">MMRVAMRRPDLVAALVGVSCDPDFTEELLWNGLNEDDKAAIMENGEHEITWGDTKYLVSRALVEDGRKNLVLSGGPNSVDIDAPVRLVHGMMDEEVPISMALRLVEALRTDDVKLSFLKRGTHFVDQEGEYNELRRAIEDAVDAAKTYVYDLTSPGSG</sequence>
<dbReference type="SUPFAM" id="SSF53474">
    <property type="entry name" value="alpha/beta-Hydrolases"/>
    <property type="match status" value="1"/>
</dbReference>
<reference evidence="2" key="1">
    <citation type="submission" date="2021-01" db="EMBL/GenBank/DDBJ databases">
        <authorList>
            <person name="Corre E."/>
            <person name="Pelletier E."/>
            <person name="Niang G."/>
            <person name="Scheremetjew M."/>
            <person name="Finn R."/>
            <person name="Kale V."/>
            <person name="Holt S."/>
            <person name="Cochrane G."/>
            <person name="Meng A."/>
            <person name="Brown T."/>
            <person name="Cohen L."/>
        </authorList>
    </citation>
    <scope>NUCLEOTIDE SEQUENCE</scope>
    <source>
        <strain evidence="2">CCMP1243</strain>
    </source>
</reference>
<dbReference type="GO" id="GO:0004553">
    <property type="term" value="F:hydrolase activity, hydrolyzing O-glycosyl compounds"/>
    <property type="evidence" value="ECO:0007669"/>
    <property type="project" value="TreeGrafter"/>
</dbReference>
<dbReference type="InterPro" id="IPR029058">
    <property type="entry name" value="AB_hydrolase_fold"/>
</dbReference>
<keyword evidence="1" id="KW-0378">Hydrolase</keyword>
<evidence type="ECO:0008006" key="3">
    <source>
        <dbReference type="Google" id="ProtNLM"/>
    </source>
</evidence>
<dbReference type="Gene3D" id="3.40.50.1820">
    <property type="entry name" value="alpha/beta hydrolase"/>
    <property type="match status" value="1"/>
</dbReference>
<evidence type="ECO:0000256" key="1">
    <source>
        <dbReference type="ARBA" id="ARBA00022801"/>
    </source>
</evidence>
<dbReference type="PANTHER" id="PTHR16138">
    <property type="entry name" value="MYCOPHENOLIC ACID ACYL-GLUCURONIDE ESTERASE, MITOCHONDRIAL"/>
    <property type="match status" value="1"/>
</dbReference>
<proteinExistence type="predicted"/>
<name>A0A7S2W9A4_9STRA</name>
<dbReference type="InterPro" id="IPR052382">
    <property type="entry name" value="ABHD10_acyl-thioesterase"/>
</dbReference>
<dbReference type="AlphaFoldDB" id="A0A7S2W9A4"/>